<dbReference type="EMBL" id="JAGMUU010000019">
    <property type="protein sequence ID" value="KAH7131378.1"/>
    <property type="molecule type" value="Genomic_DNA"/>
</dbReference>
<gene>
    <name evidence="2" type="ORF">B0J13DRAFT_103024</name>
</gene>
<dbReference type="Proteomes" id="UP000717696">
    <property type="component" value="Unassembled WGS sequence"/>
</dbReference>
<evidence type="ECO:0000256" key="1">
    <source>
        <dbReference type="SAM" id="MobiDB-lite"/>
    </source>
</evidence>
<name>A0A9P9E5N4_9HYPO</name>
<dbReference type="AlphaFoldDB" id="A0A9P9E5N4"/>
<comment type="caution">
    <text evidence="2">The sequence shown here is derived from an EMBL/GenBank/DDBJ whole genome shotgun (WGS) entry which is preliminary data.</text>
</comment>
<sequence length="163" mass="17987">MNSSWVDLAGKLSSSRRSWELCLHQRRSSVASSYRRLSRDPVSSAPAPCLPRSTRLKSPKPREDGGGQLEQLVLSCFPASLLPRRCPIPLNTTTGRTVCECVATTLAHGAIHTSTRLAAWTMSGTSNLLWPGLNFIEFPFHIFWCIRTFRRTCNLSSAVVAGV</sequence>
<reference evidence="2" key="1">
    <citation type="journal article" date="2021" name="Nat. Commun.">
        <title>Genetic determinants of endophytism in the Arabidopsis root mycobiome.</title>
        <authorList>
            <person name="Mesny F."/>
            <person name="Miyauchi S."/>
            <person name="Thiergart T."/>
            <person name="Pickel B."/>
            <person name="Atanasova L."/>
            <person name="Karlsson M."/>
            <person name="Huettel B."/>
            <person name="Barry K.W."/>
            <person name="Haridas S."/>
            <person name="Chen C."/>
            <person name="Bauer D."/>
            <person name="Andreopoulos W."/>
            <person name="Pangilinan J."/>
            <person name="LaButti K."/>
            <person name="Riley R."/>
            <person name="Lipzen A."/>
            <person name="Clum A."/>
            <person name="Drula E."/>
            <person name="Henrissat B."/>
            <person name="Kohler A."/>
            <person name="Grigoriev I.V."/>
            <person name="Martin F.M."/>
            <person name="Hacquard S."/>
        </authorList>
    </citation>
    <scope>NUCLEOTIDE SEQUENCE</scope>
    <source>
        <strain evidence="2">MPI-CAGE-AT-0021</strain>
    </source>
</reference>
<proteinExistence type="predicted"/>
<evidence type="ECO:0000313" key="3">
    <source>
        <dbReference type="Proteomes" id="UP000717696"/>
    </source>
</evidence>
<evidence type="ECO:0000313" key="2">
    <source>
        <dbReference type="EMBL" id="KAH7131378.1"/>
    </source>
</evidence>
<organism evidence="2 3">
    <name type="scientific">Dactylonectria estremocensis</name>
    <dbReference type="NCBI Taxonomy" id="1079267"/>
    <lineage>
        <taxon>Eukaryota</taxon>
        <taxon>Fungi</taxon>
        <taxon>Dikarya</taxon>
        <taxon>Ascomycota</taxon>
        <taxon>Pezizomycotina</taxon>
        <taxon>Sordariomycetes</taxon>
        <taxon>Hypocreomycetidae</taxon>
        <taxon>Hypocreales</taxon>
        <taxon>Nectriaceae</taxon>
        <taxon>Dactylonectria</taxon>
    </lineage>
</organism>
<protein>
    <submittedName>
        <fullName evidence="2">Uncharacterized protein</fullName>
    </submittedName>
</protein>
<feature type="region of interest" description="Disordered" evidence="1">
    <location>
        <begin position="34"/>
        <end position="66"/>
    </location>
</feature>
<keyword evidence="3" id="KW-1185">Reference proteome</keyword>
<accession>A0A9P9E5N4</accession>